<dbReference type="PANTHER" id="PTHR43876">
    <property type="entry name" value="UBIQUINONE BIOSYNTHESIS MONOOXYGENASE COQ6, MITOCHONDRIAL"/>
    <property type="match status" value="1"/>
</dbReference>
<dbReference type="GO" id="GO:0006744">
    <property type="term" value="P:ubiquinone biosynthetic process"/>
    <property type="evidence" value="ECO:0007669"/>
    <property type="project" value="UniProtKB-UniPathway"/>
</dbReference>
<dbReference type="PANTHER" id="PTHR43876:SF7">
    <property type="entry name" value="UBIQUINONE BIOSYNTHESIS MONOOXYGENASE COQ6, MITOCHONDRIAL"/>
    <property type="match status" value="1"/>
</dbReference>
<dbReference type="PRINTS" id="PR00420">
    <property type="entry name" value="RNGMNOXGNASE"/>
</dbReference>
<proteinExistence type="inferred from homology"/>
<evidence type="ECO:0000313" key="9">
    <source>
        <dbReference type="EMBL" id="QKE89152.1"/>
    </source>
</evidence>
<evidence type="ECO:0000256" key="5">
    <source>
        <dbReference type="ARBA" id="ARBA00022827"/>
    </source>
</evidence>
<keyword evidence="7" id="KW-0503">Monooxygenase</keyword>
<organism evidence="9 10">
    <name type="scientific">Lichenicola cladoniae</name>
    <dbReference type="NCBI Taxonomy" id="1484109"/>
    <lineage>
        <taxon>Bacteria</taxon>
        <taxon>Pseudomonadati</taxon>
        <taxon>Pseudomonadota</taxon>
        <taxon>Alphaproteobacteria</taxon>
        <taxon>Acetobacterales</taxon>
        <taxon>Acetobacteraceae</taxon>
        <taxon>Lichenicola</taxon>
    </lineage>
</organism>
<evidence type="ECO:0000256" key="7">
    <source>
        <dbReference type="ARBA" id="ARBA00023033"/>
    </source>
</evidence>
<comment type="similarity">
    <text evidence="3">Belongs to the UbiH/COQ6 family.</text>
</comment>
<gene>
    <name evidence="9" type="ORF">HN018_02995</name>
</gene>
<dbReference type="FunFam" id="3.50.50.60:FF:000021">
    <property type="entry name" value="Ubiquinone biosynthesis monooxygenase COQ6"/>
    <property type="match status" value="1"/>
</dbReference>
<dbReference type="InterPro" id="IPR036188">
    <property type="entry name" value="FAD/NAD-bd_sf"/>
</dbReference>
<dbReference type="RefSeq" id="WP_171836447.1">
    <property type="nucleotide sequence ID" value="NZ_CP053708.1"/>
</dbReference>
<dbReference type="InterPro" id="IPR051205">
    <property type="entry name" value="UbiH/COQ6_monooxygenase"/>
</dbReference>
<reference evidence="9 10" key="1">
    <citation type="journal article" date="2014" name="World J. Microbiol. Biotechnol.">
        <title>Biodiversity and physiological characteristics of Antarctic and Arctic lichens-associated bacteria.</title>
        <authorList>
            <person name="Lee Y.M."/>
            <person name="Kim E.H."/>
            <person name="Lee H.K."/>
            <person name="Hong S.G."/>
        </authorList>
    </citation>
    <scope>NUCLEOTIDE SEQUENCE [LARGE SCALE GENOMIC DNA]</scope>
    <source>
        <strain evidence="9 10">PAMC 26569</strain>
    </source>
</reference>
<keyword evidence="10" id="KW-1185">Reference proteome</keyword>
<keyword evidence="9" id="KW-0830">Ubiquinone</keyword>
<keyword evidence="5" id="KW-0274">FAD</keyword>
<accession>A0A6M8HLD2</accession>
<dbReference type="Gene3D" id="3.50.50.60">
    <property type="entry name" value="FAD/NAD(P)-binding domain"/>
    <property type="match status" value="2"/>
</dbReference>
<dbReference type="Pfam" id="PF01494">
    <property type="entry name" value="FAD_binding_3"/>
    <property type="match status" value="1"/>
</dbReference>
<dbReference type="KEGG" id="lck:HN018_02995"/>
<dbReference type="NCBIfam" id="TIGR01988">
    <property type="entry name" value="Ubi-OHases"/>
    <property type="match status" value="1"/>
</dbReference>
<dbReference type="InterPro" id="IPR002938">
    <property type="entry name" value="FAD-bd"/>
</dbReference>
<protein>
    <submittedName>
        <fullName evidence="9">UbiH/UbiF/VisC/COQ6 family ubiquinone biosynthesis hydroxylase</fullName>
    </submittedName>
</protein>
<comment type="pathway">
    <text evidence="2">Cofactor biosynthesis; ubiquinone biosynthesis.</text>
</comment>
<dbReference type="EMBL" id="CP053708">
    <property type="protein sequence ID" value="QKE89152.1"/>
    <property type="molecule type" value="Genomic_DNA"/>
</dbReference>
<keyword evidence="6" id="KW-0560">Oxidoreductase</keyword>
<evidence type="ECO:0000256" key="2">
    <source>
        <dbReference type="ARBA" id="ARBA00004749"/>
    </source>
</evidence>
<feature type="domain" description="FAD-binding" evidence="8">
    <location>
        <begin position="7"/>
        <end position="356"/>
    </location>
</feature>
<dbReference type="GO" id="GO:0016705">
    <property type="term" value="F:oxidoreductase activity, acting on paired donors, with incorporation or reduction of molecular oxygen"/>
    <property type="evidence" value="ECO:0007669"/>
    <property type="project" value="InterPro"/>
</dbReference>
<evidence type="ECO:0000259" key="8">
    <source>
        <dbReference type="Pfam" id="PF01494"/>
    </source>
</evidence>
<dbReference type="Proteomes" id="UP000500767">
    <property type="component" value="Chromosome"/>
</dbReference>
<dbReference type="PROSITE" id="PS01304">
    <property type="entry name" value="UBIH"/>
    <property type="match status" value="1"/>
</dbReference>
<evidence type="ECO:0000256" key="1">
    <source>
        <dbReference type="ARBA" id="ARBA00001974"/>
    </source>
</evidence>
<dbReference type="AlphaFoldDB" id="A0A6M8HLD2"/>
<dbReference type="GO" id="GO:0110142">
    <property type="term" value="C:ubiquinone biosynthesis complex"/>
    <property type="evidence" value="ECO:0007669"/>
    <property type="project" value="UniProtKB-ARBA"/>
</dbReference>
<evidence type="ECO:0000256" key="6">
    <source>
        <dbReference type="ARBA" id="ARBA00023002"/>
    </source>
</evidence>
<evidence type="ECO:0000256" key="4">
    <source>
        <dbReference type="ARBA" id="ARBA00022630"/>
    </source>
</evidence>
<dbReference type="GO" id="GO:0071949">
    <property type="term" value="F:FAD binding"/>
    <property type="evidence" value="ECO:0007669"/>
    <property type="project" value="InterPro"/>
</dbReference>
<comment type="cofactor">
    <cofactor evidence="1">
        <name>FAD</name>
        <dbReference type="ChEBI" id="CHEBI:57692"/>
    </cofactor>
</comment>
<dbReference type="UniPathway" id="UPA00232"/>
<dbReference type="GO" id="GO:0004497">
    <property type="term" value="F:monooxygenase activity"/>
    <property type="evidence" value="ECO:0007669"/>
    <property type="project" value="UniProtKB-KW"/>
</dbReference>
<name>A0A6M8HLD2_9PROT</name>
<dbReference type="SUPFAM" id="SSF51905">
    <property type="entry name" value="FAD/NAD(P)-binding domain"/>
    <property type="match status" value="1"/>
</dbReference>
<keyword evidence="4" id="KW-0285">Flavoprotein</keyword>
<sequence>MSNTNLDVAVCVVGAGPVGATLACRLGAAGLPVAIVDRAALPPMEHPDFDGRAYAIAASSRRLLEAAGVWSHLPLPSCPIEGIRVSDGKPGQPASPLFLHFDHHEVGEPFGWMTEARSLRVALNATLHAMPAIVVAAPTEASVTRTDQAAIVRTTDGRTIRAQLVVAAEGRESPLRRQAGIAVTRFGYRQAGLVCAIAHTKPHHNHALEHFLPGGPFAQLPMAPTEGAPHLSAIVWSERDAVARKLMALDDTHYANEIQRRLGSHLGDIRLVGRRWLYPLSALHAHSYVATRLALIGDAAHGIHPIAGQGLNLGFRDVEALAGLLTEAHAGGTDLGDPELLRRYQAARRPANLAMLAATDLLDRLFSNDNPALRLVRDLGIAGVHRMPRLRRAFMTAAMGGGRS</sequence>
<evidence type="ECO:0000256" key="3">
    <source>
        <dbReference type="ARBA" id="ARBA00005349"/>
    </source>
</evidence>
<dbReference type="InterPro" id="IPR010971">
    <property type="entry name" value="UbiH/COQ6"/>
</dbReference>
<evidence type="ECO:0000313" key="10">
    <source>
        <dbReference type="Proteomes" id="UP000500767"/>
    </source>
</evidence>
<dbReference type="InterPro" id="IPR018168">
    <property type="entry name" value="Ubi_Hdrlase_CS"/>
</dbReference>